<dbReference type="EMBL" id="JARTFS010000002">
    <property type="protein sequence ID" value="MED4400258.1"/>
    <property type="molecule type" value="Genomic_DNA"/>
</dbReference>
<dbReference type="NCBIfam" id="TIGR00678">
    <property type="entry name" value="holB"/>
    <property type="match status" value="1"/>
</dbReference>
<dbReference type="PANTHER" id="PTHR11669:SF8">
    <property type="entry name" value="DNA POLYMERASE III SUBUNIT DELTA"/>
    <property type="match status" value="1"/>
</dbReference>
<accession>A0ABU6NUH4</accession>
<dbReference type="GO" id="GO:0003887">
    <property type="term" value="F:DNA-directed DNA polymerase activity"/>
    <property type="evidence" value="ECO:0007669"/>
    <property type="project" value="UniProtKB-EC"/>
</dbReference>
<reference evidence="1 2" key="1">
    <citation type="submission" date="2023-03" db="EMBL/GenBank/DDBJ databases">
        <title>Bacillus Genome Sequencing.</title>
        <authorList>
            <person name="Dunlap C."/>
        </authorList>
    </citation>
    <scope>NUCLEOTIDE SEQUENCE [LARGE SCALE GENOMIC DNA]</scope>
    <source>
        <strain evidence="1 2">NRS-1717</strain>
    </source>
</reference>
<protein>
    <submittedName>
        <fullName evidence="1">DNA polymerase III subunit delta</fullName>
        <ecNumber evidence="1">2.7.7.7</ecNumber>
    </submittedName>
</protein>
<dbReference type="InterPro" id="IPR004622">
    <property type="entry name" value="DNA_pol_HolB"/>
</dbReference>
<keyword evidence="1" id="KW-0808">Transferase</keyword>
<keyword evidence="1" id="KW-0548">Nucleotidyltransferase</keyword>
<dbReference type="Gene3D" id="3.40.50.300">
    <property type="entry name" value="P-loop containing nucleotide triphosphate hydrolases"/>
    <property type="match status" value="1"/>
</dbReference>
<dbReference type="InterPro" id="IPR050238">
    <property type="entry name" value="DNA_Rep/Repair_Clamp_Loader"/>
</dbReference>
<dbReference type="InterPro" id="IPR027417">
    <property type="entry name" value="P-loop_NTPase"/>
</dbReference>
<organism evidence="1 2">
    <name type="scientific">Metabacillus fastidiosus</name>
    <dbReference type="NCBI Taxonomy" id="1458"/>
    <lineage>
        <taxon>Bacteria</taxon>
        <taxon>Bacillati</taxon>
        <taxon>Bacillota</taxon>
        <taxon>Bacilli</taxon>
        <taxon>Bacillales</taxon>
        <taxon>Bacillaceae</taxon>
        <taxon>Metabacillus</taxon>
    </lineage>
</organism>
<dbReference type="SUPFAM" id="SSF52540">
    <property type="entry name" value="P-loop containing nucleoside triphosphate hydrolases"/>
    <property type="match status" value="1"/>
</dbReference>
<dbReference type="Pfam" id="PF13177">
    <property type="entry name" value="DNA_pol3_delta2"/>
    <property type="match status" value="1"/>
</dbReference>
<dbReference type="EC" id="2.7.7.7" evidence="1"/>
<gene>
    <name evidence="1" type="primary">holB</name>
    <name evidence="1" type="ORF">P9271_02655</name>
</gene>
<keyword evidence="2" id="KW-1185">Reference proteome</keyword>
<dbReference type="Proteomes" id="UP001342826">
    <property type="component" value="Unassembled WGS sequence"/>
</dbReference>
<sequence length="326" mass="37938">MSVLALQPRVTSLIRKVFSNDKVAHAYVFSGEPGVGKEEIAFWMAKQFFCKHQNESGPCDDCNECKRINSLNHPDLHVVEPEGQSIKIDQIRSLQKEFFYKGVESNKKCYIIKHVDKMTVQAANSLLKFLEEPNGQTLAILITENKHRIIKTILSRTQMYQFDPLKEENVLSAFVNEGIEREVSFLLSRTTKSILNGKQLLEEDWFFKVRDLFFHTLQQFLENPYGAIITIQTEWPNLFTDKDKQQLSLKLLSLWFNEIVNISLKRDIGLNDKKALLEAYQHHFTVFEAADMMELLIEASGMLRSNSNYLMVLEHICHSWLEYIKR</sequence>
<dbReference type="PANTHER" id="PTHR11669">
    <property type="entry name" value="REPLICATION FACTOR C / DNA POLYMERASE III GAMMA-TAU SUBUNIT"/>
    <property type="match status" value="1"/>
</dbReference>
<dbReference type="GeneID" id="301139155"/>
<dbReference type="RefSeq" id="WP_066224221.1">
    <property type="nucleotide sequence ID" value="NZ_JARTFS010000002.1"/>
</dbReference>
<proteinExistence type="predicted"/>
<evidence type="ECO:0000313" key="1">
    <source>
        <dbReference type="EMBL" id="MED4400258.1"/>
    </source>
</evidence>
<evidence type="ECO:0000313" key="2">
    <source>
        <dbReference type="Proteomes" id="UP001342826"/>
    </source>
</evidence>
<comment type="caution">
    <text evidence="1">The sequence shown here is derived from an EMBL/GenBank/DDBJ whole genome shotgun (WGS) entry which is preliminary data.</text>
</comment>
<name>A0ABU6NUH4_9BACI</name>